<organism evidence="3 4">
    <name type="scientific">Tetradesmus obliquus</name>
    <name type="common">Green alga</name>
    <name type="synonym">Acutodesmus obliquus</name>
    <dbReference type="NCBI Taxonomy" id="3088"/>
    <lineage>
        <taxon>Eukaryota</taxon>
        <taxon>Viridiplantae</taxon>
        <taxon>Chlorophyta</taxon>
        <taxon>core chlorophytes</taxon>
        <taxon>Chlorophyceae</taxon>
        <taxon>CS clade</taxon>
        <taxon>Sphaeropleales</taxon>
        <taxon>Scenedesmaceae</taxon>
        <taxon>Tetradesmus</taxon>
    </lineage>
</organism>
<reference evidence="3 4" key="1">
    <citation type="submission" date="2016-10" db="EMBL/GenBank/DDBJ databases">
        <authorList>
            <person name="Cai Z."/>
        </authorList>
    </citation>
    <scope>NUCLEOTIDE SEQUENCE [LARGE SCALE GENOMIC DNA]</scope>
</reference>
<dbReference type="STRING" id="3088.A0A383WMS2"/>
<dbReference type="EMBL" id="FNXT01001321">
    <property type="protein sequence ID" value="SZX78469.1"/>
    <property type="molecule type" value="Genomic_DNA"/>
</dbReference>
<evidence type="ECO:0000313" key="4">
    <source>
        <dbReference type="Proteomes" id="UP000256970"/>
    </source>
</evidence>
<feature type="signal peptide" evidence="2">
    <location>
        <begin position="1"/>
        <end position="30"/>
    </location>
</feature>
<feature type="compositionally biased region" description="Pro residues" evidence="1">
    <location>
        <begin position="410"/>
        <end position="455"/>
    </location>
</feature>
<keyword evidence="2" id="KW-0732">Signal</keyword>
<evidence type="ECO:0000256" key="2">
    <source>
        <dbReference type="SAM" id="SignalP"/>
    </source>
</evidence>
<accession>A0A383WMS2</accession>
<dbReference type="PANTHER" id="PTHR34199:SF2">
    <property type="entry name" value="NUMOD3 MOTIF FAMILY PROTEIN, EXPRESSED"/>
    <property type="match status" value="1"/>
</dbReference>
<keyword evidence="4" id="KW-1185">Reference proteome</keyword>
<feature type="chain" id="PRO_5017020981" evidence="2">
    <location>
        <begin position="31"/>
        <end position="1077"/>
    </location>
</feature>
<sequence>MKVSRSGNSVLWSVAALAGCFLCISHTVAGQQRDASGNCLLFPGGPFQKDVSAAPVLNDVRLLNFSLSMAPDTELHADFYGQEGDAYYGIPYSVVDTRQPADVARIPSDATEWTAYADESDNDTDWQCSVHSNGRCHTYPFPLDAPIEGAYPGCPPKDWDPECGGDRHVLVVDAATCSLYEAWHCTRPASMDDPWRCGNGVVFNLSKPWLPQRTMGWTSGDAAGLPLLPGLVTLADVRSGAIAHAIRFTMGSSNDAYAYPASHRAGYNNPGYPWMGMRVRLRGSFSCGGLATNLARMVCAAMKKYGMILADNGSSWYFQGEAASPDDWSALVSVAGQPGASVEEKMDAFHADMRSIYGRDFEAVMLPGEDCLCGMRDDFTLDRNDDYCQVCTCGQCPPPIPGKDNNTPASPSPQPSPSPPSPKPNSKPSPSPKPATASPSPPPAVKPSPSPPPGPSSGHDGPKLALQTGRAFRALNGSMVAYNGTIDAGISTQGVADYNNFQGYTELWPHAKEYDASQWTVSDDVDAGYSARVLLKFAGLGTYMAAAANIVGAKLTLTCLSWDAGVTLQVCALRTDWYGISPPLQEYALGWKSTGMLNGQSTPIAWKSPGGWGDCDPAHTWTLPLPDAPSTAAGVTNVSLPLPAALLKAWLAAERGPLLGQGNAGLLIRSPTKGSPALLLSQYSDEPAYRPLLEVTCGCSGSACSSCWAGAPPPAGQPLRNADGSCVLFPASHAINRPVNGANYAVHPNSTRIIAAINKAAAAKGQAAAFKADFVGGTVENGRNIYYGIPINYVDTSPAKGLAYPRRRTQFSLYADESDNGTYPFPLAAAIEGAYPGCPPSSCTGDRHVLAIDNATCTLWEAANCIAPSSLAAPWACSGGARFNLSSPRAITRRLGWTSAEAGGMAITPGLVKLAELRQGAIRHALRFTAPIVLPAYQFPASHLVRLREEVPPDAPWLGMRLRLRAGYDCSPAGKMTTRAGRIVCTALKKYGAILADVGSAYFLTGEASPGWPAVLQQLGSLRDGSTDAFLDDIRRLQGSDTEVVVPHSAVFPSGCLCWRPDCRVAPGGPLKCSPLP</sequence>
<evidence type="ECO:0000256" key="1">
    <source>
        <dbReference type="SAM" id="MobiDB-lite"/>
    </source>
</evidence>
<proteinExistence type="predicted"/>
<evidence type="ECO:0000313" key="3">
    <source>
        <dbReference type="EMBL" id="SZX78469.1"/>
    </source>
</evidence>
<dbReference type="PROSITE" id="PS51257">
    <property type="entry name" value="PROKAR_LIPOPROTEIN"/>
    <property type="match status" value="1"/>
</dbReference>
<name>A0A383WMS2_TETOB</name>
<feature type="region of interest" description="Disordered" evidence="1">
    <location>
        <begin position="404"/>
        <end position="464"/>
    </location>
</feature>
<dbReference type="Proteomes" id="UP000256970">
    <property type="component" value="Unassembled WGS sequence"/>
</dbReference>
<gene>
    <name evidence="3" type="ORF">BQ4739_LOCUS18750</name>
</gene>
<dbReference type="PANTHER" id="PTHR34199">
    <property type="entry name" value="NUMOD3 MOTIF FAMILY PROTEIN, EXPRESSED"/>
    <property type="match status" value="1"/>
</dbReference>
<protein>
    <submittedName>
        <fullName evidence="3">Uncharacterized protein</fullName>
    </submittedName>
</protein>
<dbReference type="AlphaFoldDB" id="A0A383WMS2"/>